<comment type="caution">
    <text evidence="1">The sequence shown here is derived from an EMBL/GenBank/DDBJ whole genome shotgun (WGS) entry which is preliminary data.</text>
</comment>
<protein>
    <submittedName>
        <fullName evidence="1">Uncharacterized protein</fullName>
    </submittedName>
</protein>
<dbReference type="RefSeq" id="WP_303539417.1">
    <property type="nucleotide sequence ID" value="NZ_JAUOTP010000001.1"/>
</dbReference>
<sequence>MSDTDWGRRAVLHARSDAGSEMAFDFDTLADGTLGEMVGKVAAMSSDERARVIIDVPGQGYLTVGEVLALAERPDFPAA</sequence>
<organism evidence="1 2">
    <name type="scientific">Sphingomonas natans</name>
    <dbReference type="NCBI Taxonomy" id="3063330"/>
    <lineage>
        <taxon>Bacteria</taxon>
        <taxon>Pseudomonadati</taxon>
        <taxon>Pseudomonadota</taxon>
        <taxon>Alphaproteobacteria</taxon>
        <taxon>Sphingomonadales</taxon>
        <taxon>Sphingomonadaceae</taxon>
        <taxon>Sphingomonas</taxon>
    </lineage>
</organism>
<name>A0ABT8Y452_9SPHN</name>
<evidence type="ECO:0000313" key="1">
    <source>
        <dbReference type="EMBL" id="MDO6413095.1"/>
    </source>
</evidence>
<reference evidence="1" key="1">
    <citation type="submission" date="2023-07" db="EMBL/GenBank/DDBJ databases">
        <authorList>
            <person name="Kim M."/>
        </authorList>
    </citation>
    <scope>NUCLEOTIDE SEQUENCE</scope>
    <source>
        <strain evidence="1">BIUV-7</strain>
    </source>
</reference>
<dbReference type="EMBL" id="JAUOTP010000001">
    <property type="protein sequence ID" value="MDO6413095.1"/>
    <property type="molecule type" value="Genomic_DNA"/>
</dbReference>
<dbReference type="Proteomes" id="UP001169764">
    <property type="component" value="Unassembled WGS sequence"/>
</dbReference>
<proteinExistence type="predicted"/>
<gene>
    <name evidence="1" type="ORF">Q4F19_01750</name>
</gene>
<keyword evidence="2" id="KW-1185">Reference proteome</keyword>
<accession>A0ABT8Y452</accession>
<evidence type="ECO:0000313" key="2">
    <source>
        <dbReference type="Proteomes" id="UP001169764"/>
    </source>
</evidence>